<name>A0ABX5DB29_9VIBR</name>
<protein>
    <submittedName>
        <fullName evidence="2">Uncharacterized protein</fullName>
    </submittedName>
</protein>
<keyword evidence="1" id="KW-1133">Transmembrane helix</keyword>
<gene>
    <name evidence="2" type="ORF">COR51_14060</name>
</gene>
<feature type="transmembrane region" description="Helical" evidence="1">
    <location>
        <begin position="26"/>
        <end position="43"/>
    </location>
</feature>
<evidence type="ECO:0000256" key="1">
    <source>
        <dbReference type="SAM" id="Phobius"/>
    </source>
</evidence>
<dbReference type="EMBL" id="NWTN01000008">
    <property type="protein sequence ID" value="PRQ66899.1"/>
    <property type="molecule type" value="Genomic_DNA"/>
</dbReference>
<keyword evidence="3" id="KW-1185">Reference proteome</keyword>
<reference evidence="2 3" key="1">
    <citation type="submission" date="2017-09" db="EMBL/GenBank/DDBJ databases">
        <authorList>
            <person name="Girard L."/>
            <person name="Lami R."/>
            <person name="Suzuki M."/>
            <person name="Baudart J."/>
        </authorList>
    </citation>
    <scope>NUCLEOTIDE SEQUENCE [LARGE SCALE GENOMIC DNA]</scope>
    <source>
        <strain evidence="2 3">17LN0615E</strain>
    </source>
</reference>
<evidence type="ECO:0000313" key="2">
    <source>
        <dbReference type="EMBL" id="PRQ66899.1"/>
    </source>
</evidence>
<dbReference type="Proteomes" id="UP000238163">
    <property type="component" value="Unassembled WGS sequence"/>
</dbReference>
<evidence type="ECO:0000313" key="3">
    <source>
        <dbReference type="Proteomes" id="UP000238163"/>
    </source>
</evidence>
<reference evidence="2 3" key="2">
    <citation type="submission" date="2018-03" db="EMBL/GenBank/DDBJ databases">
        <title>Genetic Diversity and Phenotypic Plasticity of AHL Mediated Quorum Sensing in Environmental Strains of Vibrio mediterranei.</title>
        <authorList>
            <person name="Lantoine F."/>
            <person name="Vouve F."/>
        </authorList>
    </citation>
    <scope>NUCLEOTIDE SEQUENCE [LARGE SCALE GENOMIC DNA]</scope>
    <source>
        <strain evidence="2 3">17LN0615E</strain>
    </source>
</reference>
<organism evidence="2 3">
    <name type="scientific">Vibrio mediterranei</name>
    <dbReference type="NCBI Taxonomy" id="689"/>
    <lineage>
        <taxon>Bacteria</taxon>
        <taxon>Pseudomonadati</taxon>
        <taxon>Pseudomonadota</taxon>
        <taxon>Gammaproteobacteria</taxon>
        <taxon>Vibrionales</taxon>
        <taxon>Vibrionaceae</taxon>
        <taxon>Vibrio</taxon>
    </lineage>
</organism>
<keyword evidence="1" id="KW-0812">Transmembrane</keyword>
<proteinExistence type="predicted"/>
<sequence>MLGNNVGWSNLAWDKLDWSKFNGSQLANTYTPILAFFTLIFLVRQQNTTEKIIVAQQQREDLTYYLDVLLPYLQETKIEDGRSVYEWFKEDVARCSDEDAEQFTQQFLKLAEQSMEISTTWYAVWDSLEDVKKNTVLKLKWHS</sequence>
<accession>A0ABX5DB29</accession>
<keyword evidence="1" id="KW-0472">Membrane</keyword>
<comment type="caution">
    <text evidence="2">The sequence shown here is derived from an EMBL/GenBank/DDBJ whole genome shotgun (WGS) entry which is preliminary data.</text>
</comment>